<dbReference type="EMBL" id="JASBWV010000023">
    <property type="protein sequence ID" value="KAJ9119808.1"/>
    <property type="molecule type" value="Genomic_DNA"/>
</dbReference>
<comment type="caution">
    <text evidence="1">The sequence shown here is derived from an EMBL/GenBank/DDBJ whole genome shotgun (WGS) entry which is preliminary data.</text>
</comment>
<name>A0ACC2X883_9TREE</name>
<evidence type="ECO:0000313" key="1">
    <source>
        <dbReference type="EMBL" id="KAJ9119808.1"/>
    </source>
</evidence>
<proteinExistence type="predicted"/>
<protein>
    <submittedName>
        <fullName evidence="1">Uncharacterized protein</fullName>
    </submittedName>
</protein>
<dbReference type="Proteomes" id="UP001234202">
    <property type="component" value="Unassembled WGS sequence"/>
</dbReference>
<evidence type="ECO:0000313" key="2">
    <source>
        <dbReference type="Proteomes" id="UP001234202"/>
    </source>
</evidence>
<reference evidence="1" key="1">
    <citation type="submission" date="2023-04" db="EMBL/GenBank/DDBJ databases">
        <title>Draft Genome sequencing of Naganishia species isolated from polar environments using Oxford Nanopore Technology.</title>
        <authorList>
            <person name="Leo P."/>
            <person name="Venkateswaran K."/>
        </authorList>
    </citation>
    <scope>NUCLEOTIDE SEQUENCE</scope>
    <source>
        <strain evidence="1">DBVPG 5303</strain>
    </source>
</reference>
<sequence>MTQSVGPVHGAVQVASSNIKRSPSGPHPTLDLRSSSLQSRITMDNSTNYNNGGHAGYVDVHGNPLVQPQSAPLPQIKMEHSPQQKYEPFGQAGAVEPPFRGYCENTHDALILFEAAKRGIIPRVTRRLTDREKAAMIKSGAVFVFDEHESNIKRWTDGMSWSPSRIYGNYLTYREIVDKAEASTFPNAIGITASETSGISSSRPFPRNPLPGTVRNRPHLSAASVSGLELPNNGGRPRSSSDAQLQGFDGGRPKKGQQGAKTFWRPDGLVKRTISVMVNGYHQHLVSYYNPTDVHEDRLYRPRDIPLLAKLDIGEEYLRSDSFRLPIQTMYTTDGKLRYAGEPTSVPGQSNNQAQDTFLGHSHQPPPPASAPVQLQNSYAMPQQAYTFATVPKEALMDPNSHSRPSTGASHVSVITPMSPITAGNYYDNYLEQEQQKPMTHTAPVVWHVPLPSASQQRPHTTQFSGSTSMSRQMSEGGGLDKSSARMRANSRYQPYNSPDQYHATQSTVQLVLPGQHARPSTMRRTPSYQNDQNSYVPMTPVTETVRNSPISNNENNNIHGNNHHDNINNVVVLNSAEMPMQNIQYSPATTSTSHGSPHERQQIQYVNVEPNVATGFQPMDNSQIQASSSNGSMPSSTSHQSASFSNGGYSSSDPHSIIASSLPNQGWLGMNPTNMPPQYMAIPNVKMEYVDPSTESIDMIPTFSRSMGGGMPMYQHSGMQLAHANGDNNVHANPSANGHPIRVNLC</sequence>
<gene>
    <name evidence="1" type="ORF">QFC24_005521</name>
</gene>
<keyword evidence="2" id="KW-1185">Reference proteome</keyword>
<organism evidence="1 2">
    <name type="scientific">Naganishia onofrii</name>
    <dbReference type="NCBI Taxonomy" id="1851511"/>
    <lineage>
        <taxon>Eukaryota</taxon>
        <taxon>Fungi</taxon>
        <taxon>Dikarya</taxon>
        <taxon>Basidiomycota</taxon>
        <taxon>Agaricomycotina</taxon>
        <taxon>Tremellomycetes</taxon>
        <taxon>Filobasidiales</taxon>
        <taxon>Filobasidiaceae</taxon>
        <taxon>Naganishia</taxon>
    </lineage>
</organism>
<accession>A0ACC2X883</accession>